<dbReference type="InterPro" id="IPR033856">
    <property type="entry name" value="Trp_halogen"/>
</dbReference>
<protein>
    <submittedName>
        <fullName evidence="3">Putative tryptophan halogenase</fullName>
    </submittedName>
</protein>
<dbReference type="OrthoDB" id="6278312at2"/>
<feature type="binding site" evidence="2">
    <location>
        <position position="186"/>
    </location>
    <ligand>
        <name>FAD</name>
        <dbReference type="ChEBI" id="CHEBI:57692"/>
    </ligand>
</feature>
<organism evidence="3 4">
    <name type="scientific">gamma proteobacterium HTCC2207</name>
    <dbReference type="NCBI Taxonomy" id="314287"/>
    <lineage>
        <taxon>Bacteria</taxon>
        <taxon>Pseudomonadati</taxon>
        <taxon>Pseudomonadota</taxon>
        <taxon>Gammaproteobacteria</taxon>
        <taxon>Cellvibrionales</taxon>
        <taxon>Porticoccaceae</taxon>
        <taxon>SAR92 clade</taxon>
    </lineage>
</organism>
<dbReference type="PANTHER" id="PTHR43747">
    <property type="entry name" value="FAD-BINDING PROTEIN"/>
    <property type="match status" value="1"/>
</dbReference>
<feature type="binding site" evidence="2">
    <location>
        <position position="350"/>
    </location>
    <ligand>
        <name>FAD</name>
        <dbReference type="ChEBI" id="CHEBI:57692"/>
    </ligand>
</feature>
<name>Q1YUE3_9GAMM</name>
<evidence type="ECO:0000313" key="4">
    <source>
        <dbReference type="Proteomes" id="UP000005555"/>
    </source>
</evidence>
<dbReference type="InterPro" id="IPR050816">
    <property type="entry name" value="Flavin-dep_Halogenase_NPB"/>
</dbReference>
<reference evidence="3 4" key="1">
    <citation type="submission" date="2006-03" db="EMBL/GenBank/DDBJ databases">
        <authorList>
            <person name="Giovannoni S.J."/>
            <person name="Cho J.-C."/>
            <person name="Ferriera S."/>
            <person name="Johnson J."/>
            <person name="Kravitz S."/>
            <person name="Halpern A."/>
            <person name="Remington K."/>
            <person name="Beeson K."/>
            <person name="Tran B."/>
            <person name="Rogers Y.-H."/>
            <person name="Friedman R."/>
            <person name="Venter J.C."/>
        </authorList>
    </citation>
    <scope>NUCLEOTIDE SEQUENCE [LARGE SCALE GENOMIC DNA]</scope>
    <source>
        <strain evidence="3 4">HTCC2207</strain>
    </source>
</reference>
<dbReference type="GO" id="GO:0000166">
    <property type="term" value="F:nucleotide binding"/>
    <property type="evidence" value="ECO:0007669"/>
    <property type="project" value="UniProtKB-KW"/>
</dbReference>
<dbReference type="Proteomes" id="UP000005555">
    <property type="component" value="Unassembled WGS sequence"/>
</dbReference>
<dbReference type="Gene3D" id="3.50.50.60">
    <property type="entry name" value="FAD/NAD(P)-binding domain"/>
    <property type="match status" value="1"/>
</dbReference>
<dbReference type="InterPro" id="IPR006905">
    <property type="entry name" value="Flavin_halogenase"/>
</dbReference>
<keyword evidence="2" id="KW-0285">Flavoprotein</keyword>
<feature type="binding site" evidence="2">
    <location>
        <position position="81"/>
    </location>
    <ligand>
        <name>7-chloro-L-tryptophan</name>
        <dbReference type="ChEBI" id="CHEBI:58713"/>
    </ligand>
</feature>
<evidence type="ECO:0000256" key="1">
    <source>
        <dbReference type="PIRSR" id="PIRSR011396-1"/>
    </source>
</evidence>
<dbReference type="STRING" id="314287.GB2207_09901"/>
<keyword evidence="4" id="KW-1185">Reference proteome</keyword>
<dbReference type="eggNOG" id="COG0644">
    <property type="taxonomic scope" value="Bacteria"/>
</dbReference>
<dbReference type="SUPFAM" id="SSF51905">
    <property type="entry name" value="FAD/NAD(P)-binding domain"/>
    <property type="match status" value="1"/>
</dbReference>
<evidence type="ECO:0000313" key="3">
    <source>
        <dbReference type="EMBL" id="EAS48115.1"/>
    </source>
</evidence>
<dbReference type="PIRSF" id="PIRSF011396">
    <property type="entry name" value="Trp_halogenase"/>
    <property type="match status" value="1"/>
</dbReference>
<dbReference type="InterPro" id="IPR036188">
    <property type="entry name" value="FAD/NAD-bd_sf"/>
</dbReference>
<dbReference type="Pfam" id="PF04820">
    <property type="entry name" value="Trp_halogenase"/>
    <property type="match status" value="1"/>
</dbReference>
<sequence length="514" mass="56796">MTKTVVIVGGGSAGWLTAGIIAARHNPLGEAGQGTKVILLESPDVANLGVGEGTWPTMRDTLRRIGISEGDFLRACDVGFKQGSQFINWQRGEGESYYHPFVPPAGYGSVNLAAHWLDKAVDSTFADAVSPQGKVCDLGLAPKTARTPEYAFGLNYGYHLNAGKFVELLKRHCVDKLGVDYQLGHVDQILSDENGDISALLLTAGDKISGDLFVDCTGFSALLIGQHYQVPFVSQRDCLFNDTALAVQADHADEDTPIASCTKSTAQSSGWVWDIALPTRRGIGHVFSSQHISVEKAEDELQRYLAADPALAKKQHSPRKITFQPGHREHFWHKNCVAVGVSAGFVEPLEASALVLIEKSAEFVSNNLPQDRGAMTVVAKRFNEIISKYWVDIIDFLKLHYVLTERTDSDYWRDHVRPQSIPDSLQDSLELWRSQVPWVSDGNNRAELFSAASVQYILYGMGFATQINSSRYRDWDKDALLADRLMRDNRGKTEALMASQPTNRDLLNLVRRTS</sequence>
<feature type="active site" evidence="1">
    <location>
        <position position="81"/>
    </location>
</feature>
<evidence type="ECO:0000256" key="2">
    <source>
        <dbReference type="PIRSR" id="PIRSR011396-2"/>
    </source>
</evidence>
<dbReference type="EMBL" id="AAPI01000001">
    <property type="protein sequence ID" value="EAS48115.1"/>
    <property type="molecule type" value="Genomic_DNA"/>
</dbReference>
<dbReference type="PANTHER" id="PTHR43747:SF4">
    <property type="entry name" value="FLAVIN-DEPENDENT TRYPTOPHAN HALOGENASE"/>
    <property type="match status" value="1"/>
</dbReference>
<dbReference type="GO" id="GO:0004497">
    <property type="term" value="F:monooxygenase activity"/>
    <property type="evidence" value="ECO:0007669"/>
    <property type="project" value="InterPro"/>
</dbReference>
<dbReference type="HOGENOM" id="CLU_022247_0_0_6"/>
<proteinExistence type="predicted"/>
<keyword evidence="2" id="KW-0274">FAD</keyword>
<dbReference type="AlphaFoldDB" id="Q1YUE3"/>
<keyword evidence="2" id="KW-0547">Nucleotide-binding</keyword>
<comment type="caution">
    <text evidence="3">The sequence shown here is derived from an EMBL/GenBank/DDBJ whole genome shotgun (WGS) entry which is preliminary data.</text>
</comment>
<gene>
    <name evidence="3" type="ORF">GB2207_09901</name>
</gene>
<accession>Q1YUE3</accession>
<feature type="binding site" evidence="2">
    <location>
        <begin position="10"/>
        <end position="13"/>
    </location>
    <ligand>
        <name>FAD</name>
        <dbReference type="ChEBI" id="CHEBI:57692"/>
    </ligand>
</feature>